<dbReference type="SUPFAM" id="SSF110997">
    <property type="entry name" value="Sporulation related repeat"/>
    <property type="match status" value="1"/>
</dbReference>
<dbReference type="KEGG" id="pph:Ppha_1062"/>
<feature type="compositionally biased region" description="Polar residues" evidence="1">
    <location>
        <begin position="134"/>
        <end position="149"/>
    </location>
</feature>
<dbReference type="Pfam" id="PF05036">
    <property type="entry name" value="SPOR"/>
    <property type="match status" value="1"/>
</dbReference>
<sequence precursor="true">MLSEKRLLRIRKSAAQLCIALSVALFFPAILYAAEERSYAREIRKYVDEDTVYLLENTQQNITLPSERIVVEALLCESGPQAIELFQKQLSDYPDPALDQISNSRIAAYNLALNSTAPLPKLSRPLLSAKPQESGVQESSKQQLASISSKTKEEITPRPSPAPVKPAQESAPLPSPAPVKPAQELALRPSPAKVKPTEELALRPSTAQVKPIQQISPRPSPTTVKPTQESTFAGSSGFTLQFGYFGNKANAENLTKKISLYEPVEIVEQGQFYGVRLKKLYATKQDAGALIKKLPFPAFIVPVKKTQQ</sequence>
<feature type="domain" description="SPOR" evidence="2">
    <location>
        <begin position="235"/>
        <end position="300"/>
    </location>
</feature>
<feature type="region of interest" description="Disordered" evidence="1">
    <location>
        <begin position="128"/>
        <end position="230"/>
    </location>
</feature>
<gene>
    <name evidence="3" type="ordered locus">Ppha_1062</name>
</gene>
<dbReference type="HOGENOM" id="CLU_078507_0_0_10"/>
<dbReference type="Gene3D" id="3.30.70.1070">
    <property type="entry name" value="Sporulation related repeat"/>
    <property type="match status" value="1"/>
</dbReference>
<protein>
    <submittedName>
        <fullName evidence="3">Sporulation domain protein</fullName>
    </submittedName>
</protein>
<dbReference type="eggNOG" id="COG3266">
    <property type="taxonomic scope" value="Bacteria"/>
</dbReference>
<dbReference type="EMBL" id="CP001110">
    <property type="protein sequence ID" value="ACF43343.1"/>
    <property type="molecule type" value="Genomic_DNA"/>
</dbReference>
<accession>B4SG32</accession>
<proteinExistence type="predicted"/>
<dbReference type="STRING" id="324925.Ppha_1062"/>
<evidence type="ECO:0000259" key="2">
    <source>
        <dbReference type="Pfam" id="PF05036"/>
    </source>
</evidence>
<reference evidence="3 4" key="1">
    <citation type="submission" date="2008-06" db="EMBL/GenBank/DDBJ databases">
        <title>Complete sequence of Pelodictyon phaeoclathratiforme BU-1.</title>
        <authorList>
            <consortium name="US DOE Joint Genome Institute"/>
            <person name="Lucas S."/>
            <person name="Copeland A."/>
            <person name="Lapidus A."/>
            <person name="Glavina del Rio T."/>
            <person name="Dalin E."/>
            <person name="Tice H."/>
            <person name="Bruce D."/>
            <person name="Goodwin L."/>
            <person name="Pitluck S."/>
            <person name="Schmutz J."/>
            <person name="Larimer F."/>
            <person name="Land M."/>
            <person name="Hauser L."/>
            <person name="Kyrpides N."/>
            <person name="Mikhailova N."/>
            <person name="Liu Z."/>
            <person name="Li T."/>
            <person name="Zhao F."/>
            <person name="Overmann J."/>
            <person name="Bryant D.A."/>
            <person name="Richardson P."/>
        </authorList>
    </citation>
    <scope>NUCLEOTIDE SEQUENCE [LARGE SCALE GENOMIC DNA]</scope>
    <source>
        <strain evidence="4">DSM 5477 / BU-1</strain>
    </source>
</reference>
<evidence type="ECO:0000313" key="3">
    <source>
        <dbReference type="EMBL" id="ACF43343.1"/>
    </source>
</evidence>
<dbReference type="InterPro" id="IPR036680">
    <property type="entry name" value="SPOR-like_sf"/>
</dbReference>
<dbReference type="GO" id="GO:0042834">
    <property type="term" value="F:peptidoglycan binding"/>
    <property type="evidence" value="ECO:0007669"/>
    <property type="project" value="InterPro"/>
</dbReference>
<name>B4SG32_PELPB</name>
<organism evidence="3 4">
    <name type="scientific">Pelodictyon phaeoclathratiforme (strain DSM 5477 / BU-1)</name>
    <dbReference type="NCBI Taxonomy" id="324925"/>
    <lineage>
        <taxon>Bacteria</taxon>
        <taxon>Pseudomonadati</taxon>
        <taxon>Chlorobiota</taxon>
        <taxon>Chlorobiia</taxon>
        <taxon>Chlorobiales</taxon>
        <taxon>Chlorobiaceae</taxon>
        <taxon>Chlorobium/Pelodictyon group</taxon>
        <taxon>Pelodictyon</taxon>
    </lineage>
</organism>
<keyword evidence="4" id="KW-1185">Reference proteome</keyword>
<dbReference type="AlphaFoldDB" id="B4SG32"/>
<evidence type="ECO:0000256" key="1">
    <source>
        <dbReference type="SAM" id="MobiDB-lite"/>
    </source>
</evidence>
<dbReference type="InterPro" id="IPR007730">
    <property type="entry name" value="SPOR-like_dom"/>
</dbReference>
<dbReference type="OrthoDB" id="597560at2"/>
<feature type="compositionally biased region" description="Polar residues" evidence="1">
    <location>
        <begin position="205"/>
        <end position="230"/>
    </location>
</feature>
<evidence type="ECO:0000313" key="4">
    <source>
        <dbReference type="Proteomes" id="UP000002724"/>
    </source>
</evidence>
<dbReference type="Proteomes" id="UP000002724">
    <property type="component" value="Chromosome"/>
</dbReference>